<dbReference type="GeneID" id="106667685"/>
<dbReference type="RefSeq" id="XP_014251267.1">
    <property type="nucleotide sequence ID" value="XM_014395781.1"/>
</dbReference>
<feature type="transmembrane region" description="Helical" evidence="6">
    <location>
        <begin position="227"/>
        <end position="257"/>
    </location>
</feature>
<dbReference type="InterPro" id="IPR006634">
    <property type="entry name" value="TLC-dom"/>
</dbReference>
<dbReference type="InterPro" id="IPR042512">
    <property type="entry name" value="TLCD5"/>
</dbReference>
<keyword evidence="4 5" id="KW-0472">Membrane</keyword>
<evidence type="ECO:0000256" key="1">
    <source>
        <dbReference type="ARBA" id="ARBA00004141"/>
    </source>
</evidence>
<feature type="transmembrane region" description="Helical" evidence="6">
    <location>
        <begin position="183"/>
        <end position="206"/>
    </location>
</feature>
<feature type="transmembrane region" description="Helical" evidence="6">
    <location>
        <begin position="112"/>
        <end position="132"/>
    </location>
</feature>
<organism evidence="8 9">
    <name type="scientific">Cimex lectularius</name>
    <name type="common">Bed bug</name>
    <name type="synonym">Acanthia lectularia</name>
    <dbReference type="NCBI Taxonomy" id="79782"/>
    <lineage>
        <taxon>Eukaryota</taxon>
        <taxon>Metazoa</taxon>
        <taxon>Ecdysozoa</taxon>
        <taxon>Arthropoda</taxon>
        <taxon>Hexapoda</taxon>
        <taxon>Insecta</taxon>
        <taxon>Pterygota</taxon>
        <taxon>Neoptera</taxon>
        <taxon>Paraneoptera</taxon>
        <taxon>Hemiptera</taxon>
        <taxon>Heteroptera</taxon>
        <taxon>Panheteroptera</taxon>
        <taxon>Cimicomorpha</taxon>
        <taxon>Cimicidae</taxon>
        <taxon>Cimex</taxon>
    </lineage>
</organism>
<accession>A0A8I6RTT5</accession>
<evidence type="ECO:0000256" key="3">
    <source>
        <dbReference type="ARBA" id="ARBA00022989"/>
    </source>
</evidence>
<evidence type="ECO:0000256" key="4">
    <source>
        <dbReference type="ARBA" id="ARBA00023136"/>
    </source>
</evidence>
<sequence>MFNRIHHGKFKNDKQHSLRFHFKFSTSLLVRFAFCERDVGRSEDVENRPVLRQVVVRDGPTLSETRLPPGKMSLPGKAGLFCLASLCSWLWYQLYQFYRFKHKYGGEFTTRIVAGIHGVACIILSCLALIYGPDPLDGIGEPNTFLQSLTMVISLGFFVYDFVWCVKYQPEIKIILAHHFGGIVSLTFILCCGFSGAEAIAGLGSMEFTNPMVQARWFLRTFEKKDTILYQVVEYCFLVSFLTVRLGYGSCLFFAIMTSEKTLFMVKCCSLIMCGVSIALIYNILQFISKKINDRNLEDDDIKLC</sequence>
<feature type="domain" description="TLC" evidence="7">
    <location>
        <begin position="103"/>
        <end position="293"/>
    </location>
</feature>
<evidence type="ECO:0000313" key="8">
    <source>
        <dbReference type="EnsemblMetazoa" id="XP_014251267.1"/>
    </source>
</evidence>
<feature type="transmembrane region" description="Helical" evidence="6">
    <location>
        <begin position="263"/>
        <end position="285"/>
    </location>
</feature>
<feature type="transmembrane region" description="Helical" evidence="6">
    <location>
        <begin position="144"/>
        <end position="163"/>
    </location>
</feature>
<dbReference type="Pfam" id="PF03798">
    <property type="entry name" value="TRAM_LAG1_CLN8"/>
    <property type="match status" value="1"/>
</dbReference>
<keyword evidence="2 5" id="KW-0812">Transmembrane</keyword>
<evidence type="ECO:0000313" key="9">
    <source>
        <dbReference type="Proteomes" id="UP000494040"/>
    </source>
</evidence>
<evidence type="ECO:0000256" key="5">
    <source>
        <dbReference type="PROSITE-ProRule" id="PRU00205"/>
    </source>
</evidence>
<dbReference type="EnsemblMetazoa" id="XM_014395781.1">
    <property type="protein sequence ID" value="XP_014251267.1"/>
    <property type="gene ID" value="LOC106667685"/>
</dbReference>
<proteinExistence type="predicted"/>
<dbReference type="PANTHER" id="PTHR31898">
    <property type="entry name" value="TRANSMEMBRANE PROTEIN 136"/>
    <property type="match status" value="1"/>
</dbReference>
<dbReference type="PANTHER" id="PTHR31898:SF1">
    <property type="entry name" value="TLC DOMAIN-CONTAINING PROTEIN 5"/>
    <property type="match status" value="1"/>
</dbReference>
<dbReference type="PROSITE" id="PS50922">
    <property type="entry name" value="TLC"/>
    <property type="match status" value="1"/>
</dbReference>
<evidence type="ECO:0000259" key="7">
    <source>
        <dbReference type="PROSITE" id="PS50922"/>
    </source>
</evidence>
<comment type="subcellular location">
    <subcellularLocation>
        <location evidence="1">Membrane</location>
        <topology evidence="1">Multi-pass membrane protein</topology>
    </subcellularLocation>
</comment>
<dbReference type="OrthoDB" id="506011at2759"/>
<feature type="transmembrane region" description="Helical" evidence="6">
    <location>
        <begin position="74"/>
        <end position="92"/>
    </location>
</feature>
<keyword evidence="9" id="KW-1185">Reference proteome</keyword>
<keyword evidence="3 6" id="KW-1133">Transmembrane helix</keyword>
<protein>
    <recommendedName>
        <fullName evidence="7">TLC domain-containing protein</fullName>
    </recommendedName>
</protein>
<dbReference type="Proteomes" id="UP000494040">
    <property type="component" value="Unassembled WGS sequence"/>
</dbReference>
<dbReference type="KEGG" id="clec:106667685"/>
<dbReference type="AlphaFoldDB" id="A0A8I6RTT5"/>
<name>A0A8I6RTT5_CIMLE</name>
<dbReference type="GO" id="GO:0016020">
    <property type="term" value="C:membrane"/>
    <property type="evidence" value="ECO:0007669"/>
    <property type="project" value="UniProtKB-SubCell"/>
</dbReference>
<evidence type="ECO:0000256" key="6">
    <source>
        <dbReference type="SAM" id="Phobius"/>
    </source>
</evidence>
<reference evidence="8" key="1">
    <citation type="submission" date="2022-01" db="UniProtKB">
        <authorList>
            <consortium name="EnsemblMetazoa"/>
        </authorList>
    </citation>
    <scope>IDENTIFICATION</scope>
</reference>
<evidence type="ECO:0000256" key="2">
    <source>
        <dbReference type="ARBA" id="ARBA00022692"/>
    </source>
</evidence>
<dbReference type="SMART" id="SM00724">
    <property type="entry name" value="TLC"/>
    <property type="match status" value="1"/>
</dbReference>